<name>A0A2P7BVS0_9HYPH</name>
<dbReference type="RefSeq" id="WP_106708992.1">
    <property type="nucleotide sequence ID" value="NZ_PGGO01000001.1"/>
</dbReference>
<dbReference type="GO" id="GO:0017004">
    <property type="term" value="P:cytochrome complex assembly"/>
    <property type="evidence" value="ECO:0007669"/>
    <property type="project" value="UniProtKB-KW"/>
</dbReference>
<dbReference type="InterPro" id="IPR011990">
    <property type="entry name" value="TPR-like_helical_dom_sf"/>
</dbReference>
<reference evidence="4" key="1">
    <citation type="submission" date="2017-11" db="EMBL/GenBank/DDBJ databases">
        <authorList>
            <person name="Kuznetsova I."/>
            <person name="Sazanova A."/>
            <person name="Chirak E."/>
            <person name="Safronova V."/>
            <person name="Willems A."/>
        </authorList>
    </citation>
    <scope>NUCLEOTIDE SEQUENCE [LARGE SCALE GENOMIC DNA]</scope>
    <source>
        <strain evidence="4">STM 196</strain>
    </source>
</reference>
<comment type="caution">
    <text evidence="3">The sequence shown here is derived from an EMBL/GenBank/DDBJ whole genome shotgun (WGS) entry which is preliminary data.</text>
</comment>
<proteinExistence type="predicted"/>
<organism evidence="3 4">
    <name type="scientific">Phyllobacterium brassicacearum</name>
    <dbReference type="NCBI Taxonomy" id="314235"/>
    <lineage>
        <taxon>Bacteria</taxon>
        <taxon>Pseudomonadati</taxon>
        <taxon>Pseudomonadota</taxon>
        <taxon>Alphaproteobacteria</taxon>
        <taxon>Hyphomicrobiales</taxon>
        <taxon>Phyllobacteriaceae</taxon>
        <taxon>Phyllobacterium</taxon>
    </lineage>
</organism>
<dbReference type="PANTHER" id="PTHR47870:SF1">
    <property type="entry name" value="CYTOCHROME C-TYPE BIOGENESIS PROTEIN CCMH"/>
    <property type="match status" value="1"/>
</dbReference>
<evidence type="ECO:0000313" key="4">
    <source>
        <dbReference type="Proteomes" id="UP000241444"/>
    </source>
</evidence>
<dbReference type="PANTHER" id="PTHR47870">
    <property type="entry name" value="CYTOCHROME C-TYPE BIOGENESIS PROTEIN CCMH"/>
    <property type="match status" value="1"/>
</dbReference>
<gene>
    <name evidence="3" type="primary">ccmI</name>
    <name evidence="3" type="ORF">CU102_00370</name>
</gene>
<keyword evidence="2" id="KW-0201">Cytochrome c-type biogenesis</keyword>
<dbReference type="InterPro" id="IPR051263">
    <property type="entry name" value="C-type_cytochrome_biogenesis"/>
</dbReference>
<sequence length="389" mass="42365">MVFWISAALLTVGATLLVLLPLTRRVNAPESDNQYDVEVYRDQLMELEADEKRGLIDHESGEHARAEIGRRLLKSAKAAQADEAVVHPQKSATREWLTLATVLAIPLISWSIYAKLGSPELPAQPLAERLSRPPDQSTPAELIARAEAHLTLNPDDGQGWEVLAPIYLRLGRPADAVTAYRNAIRLNGDSAARQLGLGEAIAAAANGKITPEAEAVFRHAQELDPKDMRPQFYIIDGWMQQGRLAEARDLIRKLLVEAPADVPWRDQAQAALTRLDQEISGDAPDVSDIERTGPDASQVEAAAGMDSQARAEMIEGMVAGLAEKLKQSPDDVDGWERLVRSYVVLNRPNDAIEALGRAKKLLSADKVARLDAVAADLGLADEPSDAEKN</sequence>
<evidence type="ECO:0000313" key="3">
    <source>
        <dbReference type="EMBL" id="PSH70554.1"/>
    </source>
</evidence>
<dbReference type="Gene3D" id="1.25.40.10">
    <property type="entry name" value="Tetratricopeptide repeat domain"/>
    <property type="match status" value="2"/>
</dbReference>
<dbReference type="InterPro" id="IPR017560">
    <property type="entry name" value="Cyt_c_biogenesis_CcmI"/>
</dbReference>
<comment type="subcellular location">
    <subcellularLocation>
        <location evidence="1">Cell envelope</location>
    </subcellularLocation>
</comment>
<dbReference type="GO" id="GO:0030313">
    <property type="term" value="C:cell envelope"/>
    <property type="evidence" value="ECO:0007669"/>
    <property type="project" value="UniProtKB-SubCell"/>
</dbReference>
<dbReference type="Proteomes" id="UP000241444">
    <property type="component" value="Unassembled WGS sequence"/>
</dbReference>
<protein>
    <submittedName>
        <fullName evidence="3">C-type cytochrome biogenesis protein CcmI</fullName>
    </submittedName>
</protein>
<dbReference type="GO" id="GO:0005886">
    <property type="term" value="C:plasma membrane"/>
    <property type="evidence" value="ECO:0007669"/>
    <property type="project" value="TreeGrafter"/>
</dbReference>
<dbReference type="AlphaFoldDB" id="A0A2P7BVS0"/>
<dbReference type="NCBIfam" id="TIGR03142">
    <property type="entry name" value="cytochro_ccmI"/>
    <property type="match status" value="1"/>
</dbReference>
<dbReference type="SUPFAM" id="SSF48452">
    <property type="entry name" value="TPR-like"/>
    <property type="match status" value="1"/>
</dbReference>
<keyword evidence="4" id="KW-1185">Reference proteome</keyword>
<dbReference type="EMBL" id="PGGO01000001">
    <property type="protein sequence ID" value="PSH70554.1"/>
    <property type="molecule type" value="Genomic_DNA"/>
</dbReference>
<dbReference type="OrthoDB" id="9815847at2"/>
<accession>A0A2P7BVS0</accession>
<evidence type="ECO:0000256" key="2">
    <source>
        <dbReference type="ARBA" id="ARBA00022748"/>
    </source>
</evidence>
<evidence type="ECO:0000256" key="1">
    <source>
        <dbReference type="ARBA" id="ARBA00004196"/>
    </source>
</evidence>
<dbReference type="Pfam" id="PF13432">
    <property type="entry name" value="TPR_16"/>
    <property type="match status" value="1"/>
</dbReference>